<dbReference type="PANTHER" id="PTHR36302">
    <property type="entry name" value="BLR7088 PROTEIN"/>
    <property type="match status" value="1"/>
</dbReference>
<dbReference type="RefSeq" id="WP_316701828.1">
    <property type="nucleotide sequence ID" value="NZ_CP136336.1"/>
</dbReference>
<dbReference type="EMBL" id="CP136336">
    <property type="protein sequence ID" value="WOB08924.1"/>
    <property type="molecule type" value="Genomic_DNA"/>
</dbReference>
<name>A0ABZ0D2H5_9BURK</name>
<sequence>MTLTLTRRLLAALSLSALALAAHAHSFKLGELTIGHPYARATAPGQPTGGAYLSVRNAGAAGDKLVSASADVAASVELHEMKMEGNVMRMREVSAVEVPAGQAVELKPGGLHIMLMGLKAPLKQGDKFPLKLKFEKAGEVTVTVNVEGAGASHEMKH</sequence>
<dbReference type="PANTHER" id="PTHR36302:SF1">
    <property type="entry name" value="COPPER CHAPERONE PCU(A)C"/>
    <property type="match status" value="1"/>
</dbReference>
<dbReference type="InterPro" id="IPR058248">
    <property type="entry name" value="Lxx211020-like"/>
</dbReference>
<evidence type="ECO:0000313" key="2">
    <source>
        <dbReference type="EMBL" id="WOB08924.1"/>
    </source>
</evidence>
<evidence type="ECO:0000313" key="3">
    <source>
        <dbReference type="Proteomes" id="UP001303946"/>
    </source>
</evidence>
<dbReference type="InterPro" id="IPR007410">
    <property type="entry name" value="LpqE-like"/>
</dbReference>
<organism evidence="2 3">
    <name type="scientific">Piscinibacter gummiphilus</name>
    <dbReference type="NCBI Taxonomy" id="946333"/>
    <lineage>
        <taxon>Bacteria</taxon>
        <taxon>Pseudomonadati</taxon>
        <taxon>Pseudomonadota</taxon>
        <taxon>Betaproteobacteria</taxon>
        <taxon>Burkholderiales</taxon>
        <taxon>Sphaerotilaceae</taxon>
        <taxon>Piscinibacter</taxon>
    </lineage>
</organism>
<feature type="signal peptide" evidence="1">
    <location>
        <begin position="1"/>
        <end position="24"/>
    </location>
</feature>
<accession>A0ABZ0D2H5</accession>
<feature type="chain" id="PRO_5045819970" evidence="1">
    <location>
        <begin position="25"/>
        <end position="157"/>
    </location>
</feature>
<evidence type="ECO:0000256" key="1">
    <source>
        <dbReference type="SAM" id="SignalP"/>
    </source>
</evidence>
<dbReference type="SUPFAM" id="SSF110087">
    <property type="entry name" value="DR1885-like metal-binding protein"/>
    <property type="match status" value="1"/>
</dbReference>
<dbReference type="Proteomes" id="UP001303946">
    <property type="component" value="Chromosome"/>
</dbReference>
<protein>
    <submittedName>
        <fullName evidence="2">Copper chaperone PCu(A)C</fullName>
    </submittedName>
</protein>
<dbReference type="Gene3D" id="2.60.40.1890">
    <property type="entry name" value="PCu(A)C copper chaperone"/>
    <property type="match status" value="1"/>
</dbReference>
<dbReference type="InterPro" id="IPR036182">
    <property type="entry name" value="PCuAC_sf"/>
</dbReference>
<keyword evidence="3" id="KW-1185">Reference proteome</keyword>
<gene>
    <name evidence="2" type="ORF">RXV79_02425</name>
</gene>
<dbReference type="Pfam" id="PF04314">
    <property type="entry name" value="PCuAC"/>
    <property type="match status" value="1"/>
</dbReference>
<keyword evidence="1" id="KW-0732">Signal</keyword>
<proteinExistence type="predicted"/>
<reference evidence="2 3" key="1">
    <citation type="submission" date="2023-10" db="EMBL/GenBank/DDBJ databases">
        <title>Bacteria for the degradation of biodegradable plastic PBAT(Polybutylene adipate terephthalate).</title>
        <authorList>
            <person name="Weon H.-Y."/>
            <person name="Yeon J."/>
        </authorList>
    </citation>
    <scope>NUCLEOTIDE SEQUENCE [LARGE SCALE GENOMIC DNA]</scope>
    <source>
        <strain evidence="2 3">SBD 7-3</strain>
    </source>
</reference>